<feature type="chain" id="PRO_5043724189" evidence="1">
    <location>
        <begin position="19"/>
        <end position="98"/>
    </location>
</feature>
<dbReference type="Proteomes" id="UP000219564">
    <property type="component" value="Unassembled WGS sequence"/>
</dbReference>
<proteinExistence type="predicted"/>
<feature type="signal peptide" evidence="1">
    <location>
        <begin position="1"/>
        <end position="18"/>
    </location>
</feature>
<dbReference type="EMBL" id="OBKZ01000054">
    <property type="protein sequence ID" value="SOB55082.1"/>
    <property type="molecule type" value="Genomic_DNA"/>
</dbReference>
<keyword evidence="1" id="KW-0732">Signal</keyword>
<evidence type="ECO:0000313" key="2">
    <source>
        <dbReference type="EMBL" id="SOB55082.1"/>
    </source>
</evidence>
<name>A0AAX2HE07_9PSED</name>
<evidence type="ECO:0000256" key="1">
    <source>
        <dbReference type="SAM" id="SignalP"/>
    </source>
</evidence>
<gene>
    <name evidence="2" type="ORF">PLUA15_70031</name>
</gene>
<protein>
    <submittedName>
        <fullName evidence="2">Uncharacterized protein</fullName>
    </submittedName>
</protein>
<sequence>MPRCFSSFASSFSASANAWEQAFSKCSSKLPESCWSRCNGVLTGFFLADMVYLLAEVSAAHTRPLQEPPLDHVDTNDSYALHGVAKVVLDQGLIKPGP</sequence>
<dbReference type="AlphaFoldDB" id="A0AAX2HE07"/>
<evidence type="ECO:0000313" key="3">
    <source>
        <dbReference type="Proteomes" id="UP000219564"/>
    </source>
</evidence>
<reference evidence="2 3" key="1">
    <citation type="submission" date="2017-08" db="EMBL/GenBank/DDBJ databases">
        <authorList>
            <person name="Chaillou S."/>
        </authorList>
    </citation>
    <scope>NUCLEOTIDE SEQUENCE [LARGE SCALE GENOMIC DNA]</scope>
    <source>
        <strain evidence="2 3">MFPA15A1205</strain>
    </source>
</reference>
<comment type="caution">
    <text evidence="2">The sequence shown here is derived from an EMBL/GenBank/DDBJ whole genome shotgun (WGS) entry which is preliminary data.</text>
</comment>
<organism evidence="2 3">
    <name type="scientific">Pseudomonas lundensis</name>
    <dbReference type="NCBI Taxonomy" id="86185"/>
    <lineage>
        <taxon>Bacteria</taxon>
        <taxon>Pseudomonadati</taxon>
        <taxon>Pseudomonadota</taxon>
        <taxon>Gammaproteobacteria</taxon>
        <taxon>Pseudomonadales</taxon>
        <taxon>Pseudomonadaceae</taxon>
        <taxon>Pseudomonas</taxon>
    </lineage>
</organism>
<accession>A0AAX2HE07</accession>